<dbReference type="PROSITE" id="PS50110">
    <property type="entry name" value="RESPONSE_REGULATORY"/>
    <property type="match status" value="1"/>
</dbReference>
<dbReference type="CDD" id="cd17574">
    <property type="entry name" value="REC_OmpR"/>
    <property type="match status" value="1"/>
</dbReference>
<dbReference type="InterPro" id="IPR011006">
    <property type="entry name" value="CheY-like_superfamily"/>
</dbReference>
<keyword evidence="1 3" id="KW-0238">DNA-binding</keyword>
<reference evidence="6 7" key="1">
    <citation type="submission" date="2024-02" db="EMBL/GenBank/DDBJ databases">
        <title>Rhodopirellula caenicola NBRC 110016.</title>
        <authorList>
            <person name="Ichikawa N."/>
            <person name="Katano-Makiyama Y."/>
            <person name="Hidaka K."/>
        </authorList>
    </citation>
    <scope>NUCLEOTIDE SEQUENCE [LARGE SCALE GENOMIC DNA]</scope>
    <source>
        <strain evidence="6 7">NBRC 110016</strain>
    </source>
</reference>
<evidence type="ECO:0000256" key="3">
    <source>
        <dbReference type="PROSITE-ProRule" id="PRU01091"/>
    </source>
</evidence>
<gene>
    <name evidence="6" type="primary">phoP_2</name>
    <name evidence="6" type="ORF">Rcae01_03256</name>
</gene>
<evidence type="ECO:0000256" key="1">
    <source>
        <dbReference type="ARBA" id="ARBA00023125"/>
    </source>
</evidence>
<dbReference type="CDD" id="cd00383">
    <property type="entry name" value="trans_reg_C"/>
    <property type="match status" value="1"/>
</dbReference>
<evidence type="ECO:0000259" key="5">
    <source>
        <dbReference type="PROSITE" id="PS51755"/>
    </source>
</evidence>
<dbReference type="InterPro" id="IPR016032">
    <property type="entry name" value="Sig_transdc_resp-reg_C-effctor"/>
</dbReference>
<evidence type="ECO:0000259" key="4">
    <source>
        <dbReference type="PROSITE" id="PS50110"/>
    </source>
</evidence>
<evidence type="ECO:0000313" key="7">
    <source>
        <dbReference type="Proteomes" id="UP001416858"/>
    </source>
</evidence>
<dbReference type="Pfam" id="PF00072">
    <property type="entry name" value="Response_reg"/>
    <property type="match status" value="1"/>
</dbReference>
<dbReference type="InterPro" id="IPR001867">
    <property type="entry name" value="OmpR/PhoB-type_DNA-bd"/>
</dbReference>
<feature type="domain" description="OmpR/PhoB-type" evidence="5">
    <location>
        <begin position="160"/>
        <end position="259"/>
    </location>
</feature>
<sequence length="259" mass="28787">MHVAAIAAGHDRSLATQCTTISKPMQLKILIAEDDPHTRAALAEILRTEGHSVAEAADGHQAKCLFDRDRPQFACLDVMMPGLSGYDLCRHFRSLDPAMPILFITAKAEEIDKVVGLELGADDYIAKPFGAKEVVARIRAIARRSVPGFELAATAVSLPENDFQMGALHVMPKKMRATRGNATIELTLRELRILQLLASKPGEVVDRDELFRIAWQETHPLNTRTLDQTISQLRKRIEADPKQPQIIQTVYGVGYRFEP</sequence>
<dbReference type="SMART" id="SM00448">
    <property type="entry name" value="REC"/>
    <property type="match status" value="1"/>
</dbReference>
<keyword evidence="2" id="KW-0597">Phosphoprotein</keyword>
<dbReference type="SMART" id="SM00862">
    <property type="entry name" value="Trans_reg_C"/>
    <property type="match status" value="1"/>
</dbReference>
<dbReference type="Proteomes" id="UP001416858">
    <property type="component" value="Unassembled WGS sequence"/>
</dbReference>
<protein>
    <submittedName>
        <fullName evidence="6">Alkaline phosphatase synthesis transcriptional regulatory protein PhoP</fullName>
    </submittedName>
</protein>
<dbReference type="Gene3D" id="1.10.10.10">
    <property type="entry name" value="Winged helix-like DNA-binding domain superfamily/Winged helix DNA-binding domain"/>
    <property type="match status" value="1"/>
</dbReference>
<feature type="modified residue" description="4-aspartylphosphate" evidence="2">
    <location>
        <position position="77"/>
    </location>
</feature>
<evidence type="ECO:0000313" key="6">
    <source>
        <dbReference type="EMBL" id="GAA5507798.1"/>
    </source>
</evidence>
<comment type="caution">
    <text evidence="6">The sequence shown here is derived from an EMBL/GenBank/DDBJ whole genome shotgun (WGS) entry which is preliminary data.</text>
</comment>
<feature type="DNA-binding region" description="OmpR/PhoB-type" evidence="3">
    <location>
        <begin position="160"/>
        <end position="259"/>
    </location>
</feature>
<organism evidence="6 7">
    <name type="scientific">Novipirellula caenicola</name>
    <dbReference type="NCBI Taxonomy" id="1536901"/>
    <lineage>
        <taxon>Bacteria</taxon>
        <taxon>Pseudomonadati</taxon>
        <taxon>Planctomycetota</taxon>
        <taxon>Planctomycetia</taxon>
        <taxon>Pirellulales</taxon>
        <taxon>Pirellulaceae</taxon>
        <taxon>Novipirellula</taxon>
    </lineage>
</organism>
<proteinExistence type="predicted"/>
<dbReference type="InterPro" id="IPR036388">
    <property type="entry name" value="WH-like_DNA-bd_sf"/>
</dbReference>
<dbReference type="PANTHER" id="PTHR48111">
    <property type="entry name" value="REGULATOR OF RPOS"/>
    <property type="match status" value="1"/>
</dbReference>
<dbReference type="SUPFAM" id="SSF46894">
    <property type="entry name" value="C-terminal effector domain of the bipartite response regulators"/>
    <property type="match status" value="1"/>
</dbReference>
<dbReference type="PANTHER" id="PTHR48111:SF11">
    <property type="entry name" value="TWO-COMPONENT RESPONSE REGULATOR"/>
    <property type="match status" value="1"/>
</dbReference>
<evidence type="ECO:0000256" key="2">
    <source>
        <dbReference type="PROSITE-ProRule" id="PRU00169"/>
    </source>
</evidence>
<dbReference type="Pfam" id="PF00486">
    <property type="entry name" value="Trans_reg_C"/>
    <property type="match status" value="1"/>
</dbReference>
<dbReference type="Gene3D" id="3.40.50.2300">
    <property type="match status" value="1"/>
</dbReference>
<dbReference type="EMBL" id="BAABRO010000006">
    <property type="protein sequence ID" value="GAA5507798.1"/>
    <property type="molecule type" value="Genomic_DNA"/>
</dbReference>
<dbReference type="SUPFAM" id="SSF52172">
    <property type="entry name" value="CheY-like"/>
    <property type="match status" value="1"/>
</dbReference>
<name>A0ABP9VU73_9BACT</name>
<accession>A0ABP9VU73</accession>
<dbReference type="PROSITE" id="PS51755">
    <property type="entry name" value="OMPR_PHOB"/>
    <property type="match status" value="1"/>
</dbReference>
<dbReference type="InterPro" id="IPR039420">
    <property type="entry name" value="WalR-like"/>
</dbReference>
<dbReference type="InterPro" id="IPR001789">
    <property type="entry name" value="Sig_transdc_resp-reg_receiver"/>
</dbReference>
<feature type="domain" description="Response regulatory" evidence="4">
    <location>
        <begin position="28"/>
        <end position="142"/>
    </location>
</feature>
<dbReference type="Gene3D" id="6.10.250.690">
    <property type="match status" value="1"/>
</dbReference>
<keyword evidence="7" id="KW-1185">Reference proteome</keyword>